<dbReference type="AlphaFoldDB" id="A0A4R6TXB8"/>
<comment type="caution">
    <text evidence="3">The sequence shown here is derived from an EMBL/GenBank/DDBJ whole genome shotgun (WGS) entry which is preliminary data.</text>
</comment>
<dbReference type="EMBL" id="SNYJ01000013">
    <property type="protein sequence ID" value="TDQ37412.1"/>
    <property type="molecule type" value="Genomic_DNA"/>
</dbReference>
<dbReference type="Pfam" id="PF13185">
    <property type="entry name" value="GAF_2"/>
    <property type="match status" value="1"/>
</dbReference>
<feature type="domain" description="GAF" evidence="2">
    <location>
        <begin position="108"/>
        <end position="243"/>
    </location>
</feature>
<keyword evidence="1" id="KW-0812">Transmembrane</keyword>
<dbReference type="InterPro" id="IPR003018">
    <property type="entry name" value="GAF"/>
</dbReference>
<protein>
    <submittedName>
        <fullName evidence="3">GAF domain-containing protein</fullName>
    </submittedName>
</protein>
<evidence type="ECO:0000313" key="4">
    <source>
        <dbReference type="Proteomes" id="UP000295632"/>
    </source>
</evidence>
<evidence type="ECO:0000256" key="1">
    <source>
        <dbReference type="SAM" id="Phobius"/>
    </source>
</evidence>
<reference evidence="3 4" key="1">
    <citation type="submission" date="2019-03" db="EMBL/GenBank/DDBJ databases">
        <title>Genomic Encyclopedia of Type Strains, Phase IV (KMG-IV): sequencing the most valuable type-strain genomes for metagenomic binning, comparative biology and taxonomic classification.</title>
        <authorList>
            <person name="Goeker M."/>
        </authorList>
    </citation>
    <scope>NUCLEOTIDE SEQUENCE [LARGE SCALE GENOMIC DNA]</scope>
    <source>
        <strain evidence="3 4">DSM 28697</strain>
    </source>
</reference>
<keyword evidence="4" id="KW-1185">Reference proteome</keyword>
<sequence>MRMEKFLIEVLNRSPDWVFHITSIFMVALVALLVWWAGIGAKRFADALGRENRLISIQEELLDMQKQATQAEATTQQLRTTVDHMSSHLKNLQQLRLSEYDSIEDVETTAHALLQRIVESLAADIKFKAGDAHRCGLWLSDIDARRLVLFKGSHGFPTASIQSRTLDIDKSVAGLSFRRGEPLLDNNVKHHSDWAVNPHSSSKYKTMVSIPMTHWGVLTIDGRHDMTEDTIRIGEVYASVMDVILSEYMLALHTSDDEYESM</sequence>
<gene>
    <name evidence="3" type="ORF">EV213_11346</name>
</gene>
<proteinExistence type="predicted"/>
<feature type="transmembrane region" description="Helical" evidence="1">
    <location>
        <begin position="17"/>
        <end position="38"/>
    </location>
</feature>
<evidence type="ECO:0000259" key="2">
    <source>
        <dbReference type="Pfam" id="PF13185"/>
    </source>
</evidence>
<accession>A0A4R6TXB8</accession>
<evidence type="ECO:0000313" key="3">
    <source>
        <dbReference type="EMBL" id="TDQ37412.1"/>
    </source>
</evidence>
<keyword evidence="1" id="KW-1133">Transmembrane helix</keyword>
<keyword evidence="1" id="KW-0472">Membrane</keyword>
<name>A0A4R6TXB8_9BACI</name>
<dbReference type="Gene3D" id="3.30.450.40">
    <property type="match status" value="1"/>
</dbReference>
<dbReference type="SUPFAM" id="SSF55781">
    <property type="entry name" value="GAF domain-like"/>
    <property type="match status" value="1"/>
</dbReference>
<dbReference type="InterPro" id="IPR029016">
    <property type="entry name" value="GAF-like_dom_sf"/>
</dbReference>
<organism evidence="3 4">
    <name type="scientific">Aureibacillus halotolerans</name>
    <dbReference type="NCBI Taxonomy" id="1508390"/>
    <lineage>
        <taxon>Bacteria</taxon>
        <taxon>Bacillati</taxon>
        <taxon>Bacillota</taxon>
        <taxon>Bacilli</taxon>
        <taxon>Bacillales</taxon>
        <taxon>Bacillaceae</taxon>
        <taxon>Aureibacillus</taxon>
    </lineage>
</organism>
<dbReference type="Proteomes" id="UP000295632">
    <property type="component" value="Unassembled WGS sequence"/>
</dbReference>